<name>A0A2N5GK28_9BACI</name>
<dbReference type="InterPro" id="IPR001525">
    <property type="entry name" value="C5_MeTfrase"/>
</dbReference>
<evidence type="ECO:0000256" key="5">
    <source>
        <dbReference type="ARBA" id="ARBA00022747"/>
    </source>
</evidence>
<evidence type="ECO:0000313" key="10">
    <source>
        <dbReference type="Proteomes" id="UP000234951"/>
    </source>
</evidence>
<dbReference type="Gene3D" id="3.40.50.150">
    <property type="entry name" value="Vaccinia Virus protein VP39"/>
    <property type="match status" value="1"/>
</dbReference>
<feature type="active site" evidence="6">
    <location>
        <position position="80"/>
    </location>
</feature>
<dbReference type="Proteomes" id="UP000235114">
    <property type="component" value="Unassembled WGS sequence"/>
</dbReference>
<protein>
    <recommendedName>
        <fullName evidence="1">DNA (cytosine-5-)-methyltransferase</fullName>
        <ecNumber evidence="1">2.1.1.37</ecNumber>
    </recommendedName>
</protein>
<evidence type="ECO:0000313" key="11">
    <source>
        <dbReference type="Proteomes" id="UP000235114"/>
    </source>
</evidence>
<evidence type="ECO:0000256" key="2">
    <source>
        <dbReference type="ARBA" id="ARBA00022603"/>
    </source>
</evidence>
<dbReference type="PANTHER" id="PTHR10629">
    <property type="entry name" value="CYTOSINE-SPECIFIC METHYLTRANSFERASE"/>
    <property type="match status" value="1"/>
</dbReference>
<gene>
    <name evidence="8" type="ORF">CU635_14265</name>
    <name evidence="9" type="ORF">CVD25_20870</name>
</gene>
<dbReference type="Proteomes" id="UP000234951">
    <property type="component" value="Unassembled WGS sequence"/>
</dbReference>
<reference evidence="8 10" key="1">
    <citation type="submission" date="2017-11" db="EMBL/GenBank/DDBJ databases">
        <title>Comparitive Functional Genomics of Dry Heat Resistant strains isolated from the Viking Spacecraft.</title>
        <authorList>
            <person name="Seuylemezian A."/>
            <person name="Cooper K."/>
            <person name="Vaishampayan P."/>
        </authorList>
    </citation>
    <scope>NUCLEOTIDE SEQUENCE [LARGE SCALE GENOMIC DNA]</scope>
    <source>
        <strain evidence="8 10">M4.6</strain>
    </source>
</reference>
<dbReference type="GO" id="GO:0009307">
    <property type="term" value="P:DNA restriction-modification system"/>
    <property type="evidence" value="ECO:0007669"/>
    <property type="project" value="UniProtKB-KW"/>
</dbReference>
<dbReference type="PANTHER" id="PTHR10629:SF52">
    <property type="entry name" value="DNA (CYTOSINE-5)-METHYLTRANSFERASE 1"/>
    <property type="match status" value="1"/>
</dbReference>
<keyword evidence="4 6" id="KW-0949">S-adenosyl-L-methionine</keyword>
<dbReference type="Pfam" id="PF00145">
    <property type="entry name" value="DNA_methylase"/>
    <property type="match status" value="1"/>
</dbReference>
<accession>A0A2N5GK28</accession>
<comment type="caution">
    <text evidence="8">The sequence shown here is derived from an EMBL/GenBank/DDBJ whole genome shotgun (WGS) entry which is preliminary data.</text>
</comment>
<evidence type="ECO:0000256" key="6">
    <source>
        <dbReference type="PROSITE-ProRule" id="PRU01016"/>
    </source>
</evidence>
<evidence type="ECO:0000256" key="3">
    <source>
        <dbReference type="ARBA" id="ARBA00022679"/>
    </source>
</evidence>
<keyword evidence="2 6" id="KW-0489">Methyltransferase</keyword>
<dbReference type="OrthoDB" id="9813719at2"/>
<reference evidence="9 11" key="2">
    <citation type="submission" date="2017-12" db="EMBL/GenBank/DDBJ databases">
        <title>Comparative Functional Genomics of Dry Heat Resistant strains isolated from the Viking Spacecraft.</title>
        <authorList>
            <person name="Seuylemezian A."/>
            <person name="Cooper K."/>
            <person name="Vaishampayan P."/>
        </authorList>
    </citation>
    <scope>NUCLEOTIDE SEQUENCE [LARGE SCALE GENOMIC DNA]</scope>
    <source>
        <strain evidence="9 11">ATCC 29669</strain>
    </source>
</reference>
<sequence length="340" mass="38621">MAFTAIDLFAGCGGLSEGLRQANFNVIASVEINKFAAQTYRLNHKETKLFDEDIRQLDVEEIKKLLDGETLHLLSGCPPCQGFSSIRRLNRNNPVEDSRNDLILEYLRFVKELKPLTIMMENVPAIVNYHLFHEVHRELIKMGYHIDFGIVDVANYGVPQRRKRFVMLGSRLANISIAQGNDLKRTVRDVIGGLESTENTYDPVHKIYPKHVKRIKEMIKKIPKDGGSRKDLPDEYILACHKKENVGFNDVYGRLRWDDVSSTITGGCLNPSKGRFLHPEEDRCISAREAALLQTFPANYEFPTDIPRSSIALMIGNALPPLFSQVQSNHINQHLLVNLI</sequence>
<dbReference type="EMBL" id="PGVA01000032">
    <property type="protein sequence ID" value="PLR81623.1"/>
    <property type="molecule type" value="Genomic_DNA"/>
</dbReference>
<dbReference type="Gene3D" id="3.90.120.10">
    <property type="entry name" value="DNA Methylase, subunit A, domain 2"/>
    <property type="match status" value="1"/>
</dbReference>
<keyword evidence="11" id="KW-1185">Reference proteome</keyword>
<proteinExistence type="inferred from homology"/>
<dbReference type="GO" id="GO:0032259">
    <property type="term" value="P:methylation"/>
    <property type="evidence" value="ECO:0007669"/>
    <property type="project" value="UniProtKB-KW"/>
</dbReference>
<dbReference type="EC" id="2.1.1.37" evidence="1"/>
<evidence type="ECO:0000256" key="4">
    <source>
        <dbReference type="ARBA" id="ARBA00022691"/>
    </source>
</evidence>
<dbReference type="SUPFAM" id="SSF53335">
    <property type="entry name" value="S-adenosyl-L-methionine-dependent methyltransferases"/>
    <property type="match status" value="1"/>
</dbReference>
<evidence type="ECO:0000256" key="7">
    <source>
        <dbReference type="RuleBase" id="RU000416"/>
    </source>
</evidence>
<dbReference type="InterPro" id="IPR029063">
    <property type="entry name" value="SAM-dependent_MTases_sf"/>
</dbReference>
<evidence type="ECO:0000313" key="8">
    <source>
        <dbReference type="EMBL" id="PLR81623.1"/>
    </source>
</evidence>
<keyword evidence="5" id="KW-0680">Restriction system</keyword>
<dbReference type="NCBIfam" id="TIGR00675">
    <property type="entry name" value="dcm"/>
    <property type="match status" value="1"/>
</dbReference>
<evidence type="ECO:0000313" key="9">
    <source>
        <dbReference type="EMBL" id="PLR89914.1"/>
    </source>
</evidence>
<dbReference type="EMBL" id="PGVD01000076">
    <property type="protein sequence ID" value="PLR89914.1"/>
    <property type="molecule type" value="Genomic_DNA"/>
</dbReference>
<dbReference type="InterPro" id="IPR050390">
    <property type="entry name" value="C5-Methyltransferase"/>
</dbReference>
<dbReference type="GO" id="GO:0003677">
    <property type="term" value="F:DNA binding"/>
    <property type="evidence" value="ECO:0007669"/>
    <property type="project" value="TreeGrafter"/>
</dbReference>
<dbReference type="PRINTS" id="PR00105">
    <property type="entry name" value="C5METTRFRASE"/>
</dbReference>
<keyword evidence="3 6" id="KW-0808">Transferase</keyword>
<evidence type="ECO:0000256" key="1">
    <source>
        <dbReference type="ARBA" id="ARBA00011975"/>
    </source>
</evidence>
<dbReference type="GO" id="GO:0044027">
    <property type="term" value="P:negative regulation of gene expression via chromosomal CpG island methylation"/>
    <property type="evidence" value="ECO:0007669"/>
    <property type="project" value="TreeGrafter"/>
</dbReference>
<organism evidence="8 10">
    <name type="scientific">Bacillus canaveralius</name>
    <dbReference type="NCBI Taxonomy" id="1403243"/>
    <lineage>
        <taxon>Bacteria</taxon>
        <taxon>Bacillati</taxon>
        <taxon>Bacillota</taxon>
        <taxon>Bacilli</taxon>
        <taxon>Bacillales</taxon>
        <taxon>Bacillaceae</taxon>
        <taxon>Bacillus</taxon>
    </lineage>
</organism>
<dbReference type="RefSeq" id="WP_101578052.1">
    <property type="nucleotide sequence ID" value="NZ_PGVA01000032.1"/>
</dbReference>
<comment type="similarity">
    <text evidence="6 7">Belongs to the class I-like SAM-binding methyltransferase superfamily. C5-methyltransferase family.</text>
</comment>
<dbReference type="GO" id="GO:0003886">
    <property type="term" value="F:DNA (cytosine-5-)-methyltransferase activity"/>
    <property type="evidence" value="ECO:0007669"/>
    <property type="project" value="UniProtKB-EC"/>
</dbReference>
<dbReference type="AlphaFoldDB" id="A0A2N5GK28"/>
<dbReference type="PROSITE" id="PS51679">
    <property type="entry name" value="SAM_MT_C5"/>
    <property type="match status" value="1"/>
</dbReference>